<accession>A0A811V2F2</accession>
<keyword evidence="2" id="KW-1185">Reference proteome</keyword>
<organism evidence="1 2">
    <name type="scientific">Ceratitis capitata</name>
    <name type="common">Mediterranean fruit fly</name>
    <name type="synonym">Tephritis capitata</name>
    <dbReference type="NCBI Taxonomy" id="7213"/>
    <lineage>
        <taxon>Eukaryota</taxon>
        <taxon>Metazoa</taxon>
        <taxon>Ecdysozoa</taxon>
        <taxon>Arthropoda</taxon>
        <taxon>Hexapoda</taxon>
        <taxon>Insecta</taxon>
        <taxon>Pterygota</taxon>
        <taxon>Neoptera</taxon>
        <taxon>Endopterygota</taxon>
        <taxon>Diptera</taxon>
        <taxon>Brachycera</taxon>
        <taxon>Muscomorpha</taxon>
        <taxon>Tephritoidea</taxon>
        <taxon>Tephritidae</taxon>
        <taxon>Ceratitis</taxon>
        <taxon>Ceratitis</taxon>
    </lineage>
</organism>
<dbReference type="EMBL" id="CAJHJT010000034">
    <property type="protein sequence ID" value="CAD7005762.1"/>
    <property type="molecule type" value="Genomic_DNA"/>
</dbReference>
<evidence type="ECO:0000313" key="2">
    <source>
        <dbReference type="Proteomes" id="UP000606786"/>
    </source>
</evidence>
<dbReference type="Proteomes" id="UP000606786">
    <property type="component" value="Unassembled WGS sequence"/>
</dbReference>
<sequence>MPFKWRCDYEVDFREVSRPALDDVRRQANKTNSAERITDLETILLHKQLQCTVFPLIRQRKLLKGQMFWSAAYRSTLSRLGKIDGKGTSSVTRIICEHWISYRRT</sequence>
<name>A0A811V2F2_CERCA</name>
<comment type="caution">
    <text evidence="1">The sequence shown here is derived from an EMBL/GenBank/DDBJ whole genome shotgun (WGS) entry which is preliminary data.</text>
</comment>
<protein>
    <submittedName>
        <fullName evidence="1">(Mediterranean fruit fly) hypothetical protein</fullName>
    </submittedName>
</protein>
<dbReference type="AlphaFoldDB" id="A0A811V2F2"/>
<gene>
    <name evidence="1" type="ORF">CCAP1982_LOCUS14110</name>
</gene>
<reference evidence="1" key="1">
    <citation type="submission" date="2020-11" db="EMBL/GenBank/DDBJ databases">
        <authorList>
            <person name="Whitehead M."/>
        </authorList>
    </citation>
    <scope>NUCLEOTIDE SEQUENCE</scope>
    <source>
        <strain evidence="1">EGII</strain>
    </source>
</reference>
<evidence type="ECO:0000313" key="1">
    <source>
        <dbReference type="EMBL" id="CAD7005762.1"/>
    </source>
</evidence>
<proteinExistence type="predicted"/>